<dbReference type="Gene3D" id="3.50.50.60">
    <property type="entry name" value="FAD/NAD(P)-binding domain"/>
    <property type="match status" value="2"/>
</dbReference>
<organism evidence="7 8">
    <name type="scientific">Tsukamurella soli</name>
    <dbReference type="NCBI Taxonomy" id="644556"/>
    <lineage>
        <taxon>Bacteria</taxon>
        <taxon>Bacillati</taxon>
        <taxon>Actinomycetota</taxon>
        <taxon>Actinomycetes</taxon>
        <taxon>Mycobacteriales</taxon>
        <taxon>Tsukamurellaceae</taxon>
        <taxon>Tsukamurella</taxon>
    </lineage>
</organism>
<evidence type="ECO:0000259" key="6">
    <source>
        <dbReference type="Pfam" id="PF14759"/>
    </source>
</evidence>
<dbReference type="Gene3D" id="3.30.390.30">
    <property type="match status" value="1"/>
</dbReference>
<dbReference type="PANTHER" id="PTHR43557">
    <property type="entry name" value="APOPTOSIS-INDUCING FACTOR 1"/>
    <property type="match status" value="1"/>
</dbReference>
<dbReference type="InterPro" id="IPR016156">
    <property type="entry name" value="FAD/NAD-linked_Rdtase_dimer_sf"/>
</dbReference>
<evidence type="ECO:0000256" key="3">
    <source>
        <dbReference type="ARBA" id="ARBA00022827"/>
    </source>
</evidence>
<dbReference type="Pfam" id="PF07992">
    <property type="entry name" value="Pyr_redox_2"/>
    <property type="match status" value="1"/>
</dbReference>
<reference evidence="8" key="1">
    <citation type="journal article" date="2019" name="Int. J. Syst. Evol. Microbiol.">
        <title>The Global Catalogue of Microorganisms (GCM) 10K type strain sequencing project: providing services to taxonomists for standard genome sequencing and annotation.</title>
        <authorList>
            <consortium name="The Broad Institute Genomics Platform"/>
            <consortium name="The Broad Institute Genome Sequencing Center for Infectious Disease"/>
            <person name="Wu L."/>
            <person name="Ma J."/>
        </authorList>
    </citation>
    <scope>NUCLEOTIDE SEQUENCE [LARGE SCALE GENOMIC DNA]</scope>
    <source>
        <strain evidence="8">JCM 17688</strain>
    </source>
</reference>
<keyword evidence="4" id="KW-0560">Oxidoreductase</keyword>
<accession>A0ABP8JDL3</accession>
<feature type="domain" description="Reductase C-terminal" evidence="6">
    <location>
        <begin position="317"/>
        <end position="386"/>
    </location>
</feature>
<keyword evidence="2" id="KW-0285">Flavoprotein</keyword>
<evidence type="ECO:0000313" key="8">
    <source>
        <dbReference type="Proteomes" id="UP001500635"/>
    </source>
</evidence>
<protein>
    <submittedName>
        <fullName evidence="7">FAD-dependent oxidoreductase</fullName>
    </submittedName>
</protein>
<gene>
    <name evidence="7" type="ORF">GCM10023147_15400</name>
</gene>
<keyword evidence="8" id="KW-1185">Reference proteome</keyword>
<dbReference type="PRINTS" id="PR00411">
    <property type="entry name" value="PNDRDTASEI"/>
</dbReference>
<evidence type="ECO:0000259" key="5">
    <source>
        <dbReference type="Pfam" id="PF07992"/>
    </source>
</evidence>
<comment type="caution">
    <text evidence="7">The sequence shown here is derived from an EMBL/GenBank/DDBJ whole genome shotgun (WGS) entry which is preliminary data.</text>
</comment>
<evidence type="ECO:0000256" key="2">
    <source>
        <dbReference type="ARBA" id="ARBA00022630"/>
    </source>
</evidence>
<dbReference type="InterPro" id="IPR050446">
    <property type="entry name" value="FAD-oxidoreductase/Apoptosis"/>
</dbReference>
<evidence type="ECO:0000256" key="1">
    <source>
        <dbReference type="ARBA" id="ARBA00001974"/>
    </source>
</evidence>
<keyword evidence="3" id="KW-0274">FAD</keyword>
<dbReference type="RefSeq" id="WP_344993249.1">
    <property type="nucleotide sequence ID" value="NZ_BAABFR010000017.1"/>
</dbReference>
<dbReference type="SUPFAM" id="SSF51905">
    <property type="entry name" value="FAD/NAD(P)-binding domain"/>
    <property type="match status" value="1"/>
</dbReference>
<name>A0ABP8JDL3_9ACTN</name>
<evidence type="ECO:0000256" key="4">
    <source>
        <dbReference type="ARBA" id="ARBA00023002"/>
    </source>
</evidence>
<comment type="cofactor">
    <cofactor evidence="1">
        <name>FAD</name>
        <dbReference type="ChEBI" id="CHEBI:57692"/>
    </cofactor>
</comment>
<dbReference type="EMBL" id="BAABFR010000017">
    <property type="protein sequence ID" value="GAA4389089.1"/>
    <property type="molecule type" value="Genomic_DNA"/>
</dbReference>
<dbReference type="InterPro" id="IPR028202">
    <property type="entry name" value="Reductase_C"/>
</dbReference>
<dbReference type="InterPro" id="IPR023753">
    <property type="entry name" value="FAD/NAD-binding_dom"/>
</dbReference>
<dbReference type="PRINTS" id="PR00368">
    <property type="entry name" value="FADPNR"/>
</dbReference>
<dbReference type="SUPFAM" id="SSF55424">
    <property type="entry name" value="FAD/NAD-linked reductases, dimerisation (C-terminal) domain"/>
    <property type="match status" value="1"/>
</dbReference>
<evidence type="ECO:0000313" key="7">
    <source>
        <dbReference type="EMBL" id="GAA4389089.1"/>
    </source>
</evidence>
<dbReference type="InterPro" id="IPR036188">
    <property type="entry name" value="FAD/NAD-bd_sf"/>
</dbReference>
<dbReference type="PANTHER" id="PTHR43557:SF2">
    <property type="entry name" value="RIESKE DOMAIN-CONTAINING PROTEIN-RELATED"/>
    <property type="match status" value="1"/>
</dbReference>
<proteinExistence type="predicted"/>
<sequence length="389" mass="39993">MTAGVVIVGTGVAGAGAALALRAQGYDGGVTVIGREPHLPYRRPALSKEMLTAGLPIEKAFLRSDAVWTEKDVVLRTSVTVDGGDTGARVLDLSDGSTLAYESLLLATGSSSRHLPGLAPGDRVAYLRDHDDAVALRERLTGAKAVTVIGSGLIGSEIASAAEKLGVATTIVEAAPLPLARVVPPVIGERLARLQRDHGVELLLGHAPDAVTPDADGVTVAVGGREIRSDLLVVAVGTVPDTALAERLGAQVDNGIVVDSRFRTSVPGVFAAGDAASLPHPLLDGHYRAENWNAAQDQGTAAAKAILGDSPAASVPWGWSNQFGVLIQFAGWPSADCDIEVEGSIDDGKFVARCSRGGELVGAVAMDSPRELTAARGLLTARLVPQAVS</sequence>
<dbReference type="Pfam" id="PF14759">
    <property type="entry name" value="Reductase_C"/>
    <property type="match status" value="1"/>
</dbReference>
<feature type="domain" description="FAD/NAD(P)-binding" evidence="5">
    <location>
        <begin position="5"/>
        <end position="299"/>
    </location>
</feature>
<dbReference type="Proteomes" id="UP001500635">
    <property type="component" value="Unassembled WGS sequence"/>
</dbReference>